<keyword evidence="1" id="KW-0812">Transmembrane</keyword>
<reference evidence="2" key="1">
    <citation type="submission" date="2020-08" db="EMBL/GenBank/DDBJ databases">
        <authorList>
            <person name="Liu C."/>
            <person name="Sun Q."/>
        </authorList>
    </citation>
    <scope>NUCLEOTIDE SEQUENCE</scope>
    <source>
        <strain evidence="2">NSJ-65</strain>
    </source>
</reference>
<keyword evidence="1" id="KW-0472">Membrane</keyword>
<dbReference type="RefSeq" id="WP_186487429.1">
    <property type="nucleotide sequence ID" value="NZ_JACOGI010000001.1"/>
</dbReference>
<feature type="transmembrane region" description="Helical" evidence="1">
    <location>
        <begin position="327"/>
        <end position="346"/>
    </location>
</feature>
<gene>
    <name evidence="2" type="ORF">H8K20_02925</name>
</gene>
<feature type="transmembrane region" description="Helical" evidence="1">
    <location>
        <begin position="216"/>
        <end position="238"/>
    </location>
</feature>
<protein>
    <recommendedName>
        <fullName evidence="4">Na+/glutamate symporter</fullName>
    </recommendedName>
</protein>
<dbReference type="EMBL" id="JACOGI010000001">
    <property type="protein sequence ID" value="MBC3515348.1"/>
    <property type="molecule type" value="Genomic_DNA"/>
</dbReference>
<feature type="transmembrane region" description="Helical" evidence="1">
    <location>
        <begin position="244"/>
        <end position="264"/>
    </location>
</feature>
<feature type="transmembrane region" description="Helical" evidence="1">
    <location>
        <begin position="152"/>
        <end position="172"/>
    </location>
</feature>
<accession>A0A8J6IP74</accession>
<keyword evidence="1" id="KW-1133">Transmembrane helix</keyword>
<feature type="transmembrane region" description="Helical" evidence="1">
    <location>
        <begin position="302"/>
        <end position="320"/>
    </location>
</feature>
<name>A0A8J6IP74_9FIRM</name>
<feature type="transmembrane region" description="Helical" evidence="1">
    <location>
        <begin position="93"/>
        <end position="115"/>
    </location>
</feature>
<evidence type="ECO:0000313" key="2">
    <source>
        <dbReference type="EMBL" id="MBC3515348.1"/>
    </source>
</evidence>
<dbReference type="CDD" id="cd21416">
    <property type="entry name" value="HDC_protein"/>
    <property type="match status" value="1"/>
</dbReference>
<dbReference type="InterPro" id="IPR049576">
    <property type="entry name" value="HDC-like"/>
</dbReference>
<comment type="caution">
    <text evidence="2">The sequence shown here is derived from an EMBL/GenBank/DDBJ whole genome shotgun (WGS) entry which is preliminary data.</text>
</comment>
<proteinExistence type="predicted"/>
<evidence type="ECO:0000313" key="3">
    <source>
        <dbReference type="Proteomes" id="UP000597668"/>
    </source>
</evidence>
<feature type="transmembrane region" description="Helical" evidence="1">
    <location>
        <begin position="6"/>
        <end position="24"/>
    </location>
</feature>
<organism evidence="2 3">
    <name type="scientific">Neobittarella massiliensis</name>
    <name type="common">ex Bilen et al. 2018</name>
    <dbReference type="NCBI Taxonomy" id="2041842"/>
    <lineage>
        <taxon>Bacteria</taxon>
        <taxon>Bacillati</taxon>
        <taxon>Bacillota</taxon>
        <taxon>Clostridia</taxon>
        <taxon>Eubacteriales</taxon>
        <taxon>Oscillospiraceae</taxon>
        <taxon>Neobittarella (ex Bilen et al. 2018)</taxon>
    </lineage>
</organism>
<dbReference type="AlphaFoldDB" id="A0A8J6IP74"/>
<feature type="transmembrane region" description="Helical" evidence="1">
    <location>
        <begin position="63"/>
        <end position="81"/>
    </location>
</feature>
<evidence type="ECO:0008006" key="4">
    <source>
        <dbReference type="Google" id="ProtNLM"/>
    </source>
</evidence>
<feature type="transmembrane region" description="Helical" evidence="1">
    <location>
        <begin position="379"/>
        <end position="402"/>
    </location>
</feature>
<feature type="transmembrane region" description="Helical" evidence="1">
    <location>
        <begin position="276"/>
        <end position="296"/>
    </location>
</feature>
<dbReference type="Proteomes" id="UP000597668">
    <property type="component" value="Unassembled WGS sequence"/>
</dbReference>
<evidence type="ECO:0000256" key="1">
    <source>
        <dbReference type="SAM" id="Phobius"/>
    </source>
</evidence>
<sequence length="403" mass="42149">MQSLWTPLFSFAVFVIVFAFGDLVAEKTKGLVSSIIIGAAVYLVGFWTKIIPASSLTDTTLPAMMSAFGIAILLVHVGTIINLEDLLKEWKTVLIALIGLVGLAAISFTLSTMLFGREYALSAASPIAGGVIAGVITNESAVAAGKPELGGFAMLVVAFQMFIGMPIASFLLKKEANKLVKSGTLDLSGDSADKKKKINLRFIPPMPKSLSTSSWIIGRVAIVAAIAAILANFTAIPGSNPTNYILNPNIAYLLFGILFCEFGFLEKNALNKANAYGFVGIALMSIVPGSFASISFKAFLGMIYPLIGTLILGSIGIAVFAAIAGKLLGYSPAMSITIGLTALIGYPGTQVITNEVTNGLDASDEEKAAVSEILLPKMLVGGFTTVTIASVVFAGIIAPMIFK</sequence>
<feature type="transmembrane region" description="Helical" evidence="1">
    <location>
        <begin position="31"/>
        <end position="51"/>
    </location>
</feature>
<keyword evidence="3" id="KW-1185">Reference proteome</keyword>